<dbReference type="GeneID" id="64348122"/>
<dbReference type="SUPFAM" id="SSF56436">
    <property type="entry name" value="C-type lectin-like"/>
    <property type="match status" value="1"/>
</dbReference>
<feature type="region of interest" description="Disordered" evidence="1">
    <location>
        <begin position="45"/>
        <end position="67"/>
    </location>
</feature>
<dbReference type="InterPro" id="IPR051043">
    <property type="entry name" value="Sulfatase_Mod_Factor_Kinase"/>
</dbReference>
<dbReference type="EMBL" id="SMZT01000005">
    <property type="protein sequence ID" value="TDL41860.1"/>
    <property type="molecule type" value="Genomic_DNA"/>
</dbReference>
<dbReference type="Pfam" id="PF03781">
    <property type="entry name" value="FGE-sulfatase"/>
    <property type="match status" value="1"/>
</dbReference>
<proteinExistence type="predicted"/>
<dbReference type="GO" id="GO:0120147">
    <property type="term" value="F:formylglycine-generating oxidase activity"/>
    <property type="evidence" value="ECO:0007669"/>
    <property type="project" value="TreeGrafter"/>
</dbReference>
<dbReference type="InterPro" id="IPR005532">
    <property type="entry name" value="SUMF_dom"/>
</dbReference>
<dbReference type="AlphaFoldDB" id="A0A4R5YAI5"/>
<name>A0A4R5YAI5_KOCRO</name>
<feature type="domain" description="Sulfatase-modifying factor enzyme-like" evidence="2">
    <location>
        <begin position="45"/>
        <end position="319"/>
    </location>
</feature>
<organism evidence="3 4">
    <name type="scientific">Kocuria rosea</name>
    <name type="common">Deinococcus erythromyxa</name>
    <name type="synonym">Micrococcus rubens</name>
    <dbReference type="NCBI Taxonomy" id="1275"/>
    <lineage>
        <taxon>Bacteria</taxon>
        <taxon>Bacillati</taxon>
        <taxon>Actinomycetota</taxon>
        <taxon>Actinomycetes</taxon>
        <taxon>Micrococcales</taxon>
        <taxon>Micrococcaceae</taxon>
        <taxon>Kocuria</taxon>
    </lineage>
</organism>
<dbReference type="Proteomes" id="UP000295163">
    <property type="component" value="Unassembled WGS sequence"/>
</dbReference>
<dbReference type="InterPro" id="IPR042095">
    <property type="entry name" value="SUMF_sf"/>
</dbReference>
<accession>A0A4R5YAI5</accession>
<dbReference type="RefSeq" id="WP_133410750.1">
    <property type="nucleotide sequence ID" value="NZ_SMZT01000005.1"/>
</dbReference>
<sequence>MGNCCSPSGDDLSSSGSVTTTSSIHPQPTLSGRAIRQQAPGEFADIPAGSFAMGDHHNEGHPKDGETPVHQVALEGFRMQSTTVTNAQFEEFVQATGYRTTAERFGISAVFYAAFQAQRTDILNQAAGVPWWLAVKGADWQHPHGRASDLTGLEDHPVVHVSWDDATAYCQWAGTRLPTEAQWEYAARGGLQGKRLAWGDELTPDGTWNCNIWQGRFPHENSADDGYLITAPVKTYRPNGYGLWQMAGNVWEWCRDWFEADYYSQTPLNDPHGPASGTRRVLRGGSYLCHDSYCNRYRVAARNSNTPESTSGNIGFRVVADIR</sequence>
<evidence type="ECO:0000256" key="1">
    <source>
        <dbReference type="SAM" id="MobiDB-lite"/>
    </source>
</evidence>
<dbReference type="PANTHER" id="PTHR23150">
    <property type="entry name" value="SULFATASE MODIFYING FACTOR 1, 2"/>
    <property type="match status" value="1"/>
</dbReference>
<gene>
    <name evidence="3" type="ORF">E2R59_11905</name>
</gene>
<evidence type="ECO:0000313" key="3">
    <source>
        <dbReference type="EMBL" id="TDL41860.1"/>
    </source>
</evidence>
<dbReference type="PANTHER" id="PTHR23150:SF19">
    <property type="entry name" value="FORMYLGLYCINE-GENERATING ENZYME"/>
    <property type="match status" value="1"/>
</dbReference>
<reference evidence="3 4" key="1">
    <citation type="submission" date="2019-03" db="EMBL/GenBank/DDBJ databases">
        <title>Genome Sequencing and Assembly of Various Microbes Isolated from Partially Reclaimed Soil and Acid Mine Drainage (AMD) Site.</title>
        <authorList>
            <person name="Steinbock B."/>
            <person name="Bechtold R."/>
            <person name="Sevigny J.L."/>
            <person name="Thomas D."/>
            <person name="Cuthill L.R."/>
            <person name="Aveiro Johannsen E.J."/>
            <person name="Thomas K."/>
            <person name="Ghosh A."/>
        </authorList>
    </citation>
    <scope>NUCLEOTIDE SEQUENCE [LARGE SCALE GENOMIC DNA]</scope>
    <source>
        <strain evidence="3 4">S-A3</strain>
    </source>
</reference>
<feature type="compositionally biased region" description="Basic and acidic residues" evidence="1">
    <location>
        <begin position="54"/>
        <end position="67"/>
    </location>
</feature>
<comment type="caution">
    <text evidence="3">The sequence shown here is derived from an EMBL/GenBank/DDBJ whole genome shotgun (WGS) entry which is preliminary data.</text>
</comment>
<evidence type="ECO:0000313" key="4">
    <source>
        <dbReference type="Proteomes" id="UP000295163"/>
    </source>
</evidence>
<dbReference type="InterPro" id="IPR016187">
    <property type="entry name" value="CTDL_fold"/>
</dbReference>
<dbReference type="Gene3D" id="3.90.1580.10">
    <property type="entry name" value="paralog of FGE (formylglycine-generating enzyme)"/>
    <property type="match status" value="1"/>
</dbReference>
<evidence type="ECO:0000259" key="2">
    <source>
        <dbReference type="Pfam" id="PF03781"/>
    </source>
</evidence>
<feature type="compositionally biased region" description="Low complexity" evidence="1">
    <location>
        <begin position="1"/>
        <end position="23"/>
    </location>
</feature>
<protein>
    <submittedName>
        <fullName evidence="3">Formylglycine-generating enzyme family protein</fullName>
    </submittedName>
</protein>
<feature type="region of interest" description="Disordered" evidence="1">
    <location>
        <begin position="1"/>
        <end position="31"/>
    </location>
</feature>